<dbReference type="AlphaFoldDB" id="A0A0G0P7P7"/>
<name>A0A0G0P7P7_9BACT</name>
<accession>A0A0G0P7P7</accession>
<reference evidence="1 2" key="1">
    <citation type="journal article" date="2015" name="Nature">
        <title>rRNA introns, odd ribosomes, and small enigmatic genomes across a large radiation of phyla.</title>
        <authorList>
            <person name="Brown C.T."/>
            <person name="Hug L.A."/>
            <person name="Thomas B.C."/>
            <person name="Sharon I."/>
            <person name="Castelle C.J."/>
            <person name="Singh A."/>
            <person name="Wilkins M.J."/>
            <person name="Williams K.H."/>
            <person name="Banfield J.F."/>
        </authorList>
    </citation>
    <scope>NUCLEOTIDE SEQUENCE [LARGE SCALE GENOMIC DNA]</scope>
</reference>
<protein>
    <submittedName>
        <fullName evidence="1">Uncharacterized protein</fullName>
    </submittedName>
</protein>
<dbReference type="EMBL" id="LBXD01000002">
    <property type="protein sequence ID" value="KKR23988.1"/>
    <property type="molecule type" value="Genomic_DNA"/>
</dbReference>
<proteinExistence type="predicted"/>
<gene>
    <name evidence="1" type="ORF">UT53_C0002G0021</name>
</gene>
<evidence type="ECO:0000313" key="2">
    <source>
        <dbReference type="Proteomes" id="UP000034764"/>
    </source>
</evidence>
<organism evidence="1 2">
    <name type="scientific">Candidatus Yanofskybacteria bacterium GW2011_GWD2_39_48</name>
    <dbReference type="NCBI Taxonomy" id="1619031"/>
    <lineage>
        <taxon>Bacteria</taxon>
        <taxon>Candidatus Yanofskyibacteriota</taxon>
    </lineage>
</organism>
<dbReference type="Proteomes" id="UP000034764">
    <property type="component" value="Unassembled WGS sequence"/>
</dbReference>
<sequence>MKIRVVLPLVTENGSFIAYYVWKHPVSLNEFMDILFSHEPVVWVPIFDTKIPLEFLEIPFHVDLETGTYDLLMALATKDTDDKNYLTNGGILDRIFKSLEWQLSEIPKESPEKITPDKAPH</sequence>
<comment type="caution">
    <text evidence="1">The sequence shown here is derived from an EMBL/GenBank/DDBJ whole genome shotgun (WGS) entry which is preliminary data.</text>
</comment>
<evidence type="ECO:0000313" key="1">
    <source>
        <dbReference type="EMBL" id="KKR23988.1"/>
    </source>
</evidence>